<comment type="caution">
    <text evidence="2">The sequence shown here is derived from an EMBL/GenBank/DDBJ whole genome shotgun (WGS) entry which is preliminary data.</text>
</comment>
<feature type="signal peptide" evidence="1">
    <location>
        <begin position="1"/>
        <end position="20"/>
    </location>
</feature>
<dbReference type="EMBL" id="JARXIC010000073">
    <property type="protein sequence ID" value="MDQ8196374.1"/>
    <property type="molecule type" value="Genomic_DNA"/>
</dbReference>
<name>A0ABU1ANJ8_9BACT</name>
<gene>
    <name evidence="2" type="ORF">QEH59_18230</name>
</gene>
<dbReference type="RefSeq" id="WP_308986808.1">
    <property type="nucleotide sequence ID" value="NZ_JARXIC010000073.1"/>
</dbReference>
<keyword evidence="3" id="KW-1185">Reference proteome</keyword>
<organism evidence="2 3">
    <name type="scientific">Thalassobacterium sedimentorum</name>
    <dbReference type="NCBI Taxonomy" id="3041258"/>
    <lineage>
        <taxon>Bacteria</taxon>
        <taxon>Pseudomonadati</taxon>
        <taxon>Verrucomicrobiota</taxon>
        <taxon>Opitutia</taxon>
        <taxon>Puniceicoccales</taxon>
        <taxon>Coraliomargaritaceae</taxon>
        <taxon>Thalassobacterium</taxon>
    </lineage>
</organism>
<keyword evidence="1" id="KW-0732">Signal</keyword>
<evidence type="ECO:0000313" key="2">
    <source>
        <dbReference type="EMBL" id="MDQ8196374.1"/>
    </source>
</evidence>
<feature type="chain" id="PRO_5046431855" evidence="1">
    <location>
        <begin position="21"/>
        <end position="249"/>
    </location>
</feature>
<evidence type="ECO:0000313" key="3">
    <source>
        <dbReference type="Proteomes" id="UP001243717"/>
    </source>
</evidence>
<accession>A0ABU1ANJ8</accession>
<reference evidence="2 3" key="1">
    <citation type="submission" date="2023-04" db="EMBL/GenBank/DDBJ databases">
        <title>A novel bacteria isolated from coastal sediment.</title>
        <authorList>
            <person name="Liu X.-J."/>
            <person name="Du Z.-J."/>
        </authorList>
    </citation>
    <scope>NUCLEOTIDE SEQUENCE [LARGE SCALE GENOMIC DNA]</scope>
    <source>
        <strain evidence="2 3">SDUM461004</strain>
    </source>
</reference>
<proteinExistence type="predicted"/>
<sequence>MKKIIGSIVLALSLSQQASANTYSWEDLVPPSSHNVLAFSNDRAPATGTRLNREADEIFQYLDKGRIFNSRNALKDFIEEQKLLGVEIYDRAFSSSRGIIATRDNEIIFWHLMSQNVLHLETSDLRQCYLLYLDEWSDQISSQLKKYQYSQQAGRKRYTPSDEEVISSYEQTKIQLLKRIESETEGLRELYSNYETATGDEKKALLREVSRKRAFVEHMEIRLTDMDRRLKPLKLEVEFPTPGHHTIIN</sequence>
<evidence type="ECO:0000256" key="1">
    <source>
        <dbReference type="SAM" id="SignalP"/>
    </source>
</evidence>
<dbReference type="Proteomes" id="UP001243717">
    <property type="component" value="Unassembled WGS sequence"/>
</dbReference>
<protein>
    <submittedName>
        <fullName evidence="2">Uncharacterized protein</fullName>
    </submittedName>
</protein>